<sequence length="137" mass="14666">MDASVPTHAAEGLLDASAPAFAECLLLDAAAPASAEGLLNASAWVHMDQPSPLLQSSLDQPSISFTLPLVPEFHGVFKDKPPQSPDSVPGFHEGFEDKPPRSPGPKFRQGFEDELPLTPDPEFLHHSPGPCQGFKFL</sequence>
<dbReference type="Proteomes" id="UP001469553">
    <property type="component" value="Unassembled WGS sequence"/>
</dbReference>
<name>A0ABV1A622_9TELE</name>
<dbReference type="EMBL" id="JAHRIP010080861">
    <property type="protein sequence ID" value="MEQ2312903.1"/>
    <property type="molecule type" value="Genomic_DNA"/>
</dbReference>
<evidence type="ECO:0000313" key="2">
    <source>
        <dbReference type="EMBL" id="MEQ2312903.1"/>
    </source>
</evidence>
<evidence type="ECO:0000256" key="1">
    <source>
        <dbReference type="SAM" id="MobiDB-lite"/>
    </source>
</evidence>
<keyword evidence="3" id="KW-1185">Reference proteome</keyword>
<reference evidence="2 3" key="1">
    <citation type="submission" date="2021-06" db="EMBL/GenBank/DDBJ databases">
        <authorList>
            <person name="Palmer J.M."/>
        </authorList>
    </citation>
    <scope>NUCLEOTIDE SEQUENCE [LARGE SCALE GENOMIC DNA]</scope>
    <source>
        <strain evidence="2 3">AS_MEX2019</strain>
        <tissue evidence="2">Muscle</tissue>
    </source>
</reference>
<accession>A0ABV1A622</accession>
<proteinExistence type="predicted"/>
<feature type="region of interest" description="Disordered" evidence="1">
    <location>
        <begin position="79"/>
        <end position="129"/>
    </location>
</feature>
<evidence type="ECO:0000313" key="3">
    <source>
        <dbReference type="Proteomes" id="UP001469553"/>
    </source>
</evidence>
<protein>
    <submittedName>
        <fullName evidence="2">Uncharacterized protein</fullName>
    </submittedName>
</protein>
<comment type="caution">
    <text evidence="2">The sequence shown here is derived from an EMBL/GenBank/DDBJ whole genome shotgun (WGS) entry which is preliminary data.</text>
</comment>
<organism evidence="2 3">
    <name type="scientific">Ameca splendens</name>
    <dbReference type="NCBI Taxonomy" id="208324"/>
    <lineage>
        <taxon>Eukaryota</taxon>
        <taxon>Metazoa</taxon>
        <taxon>Chordata</taxon>
        <taxon>Craniata</taxon>
        <taxon>Vertebrata</taxon>
        <taxon>Euteleostomi</taxon>
        <taxon>Actinopterygii</taxon>
        <taxon>Neopterygii</taxon>
        <taxon>Teleostei</taxon>
        <taxon>Neoteleostei</taxon>
        <taxon>Acanthomorphata</taxon>
        <taxon>Ovalentaria</taxon>
        <taxon>Atherinomorphae</taxon>
        <taxon>Cyprinodontiformes</taxon>
        <taxon>Goodeidae</taxon>
        <taxon>Ameca</taxon>
    </lineage>
</organism>
<gene>
    <name evidence="2" type="ORF">AMECASPLE_036165</name>
</gene>